<evidence type="ECO:0000256" key="4">
    <source>
        <dbReference type="SAM" id="SignalP"/>
    </source>
</evidence>
<dbReference type="InterPro" id="IPR017853">
    <property type="entry name" value="GH"/>
</dbReference>
<keyword evidence="2" id="KW-0378">Hydrolase</keyword>
<dbReference type="RefSeq" id="WP_237053163.1">
    <property type="nucleotide sequence ID" value="NZ_JAKJPO010000001.1"/>
</dbReference>
<sequence length="636" mass="70964">MRPLLRALRLFPAILVLAVPVGAGAQDGYRPLPADEAAAGNAALVEPAEPGDLPSLIANVAGRSTRSLDGRWQAMVDAYGAGMGDWKAAWRDRVPERRDEFLEYGFDDAFTLQVPGDFNTQQPELHWLEGSVWYRRQFDFDAARLRKQGRRVFVHFGAANYRADVFLNGEPVGSHEGGFTPFQFELTGKLKQGANRLLVHVDNRRRRDSVPAMGFDWFNYGGLTRSVRLVEVPAQHVHDYHLQLAPGGGQEIRGWVRLEPAQAGLPVKVELPELGVSFPARTDANGRAEVAFSAPLQAWSPERPKLYRVRVSGAGDTVEDEIGFRSIVVQGDRILLNGEPLRLLGVNLHEEIDGRRAASDDDYRRLLERVKALGANFARTSHYPFGEGFARLADRMGILLWEEIPVYQGIDFEDPGTRKRMQQMLAEMIGRDRNRAAVIMWGIANETAPGDARNAVLSALAAQARATDPTRLIAAAFYGPGFHGARLEMHDPLFQALDVIGANIYYGWYVPWPVAPEEVEWISPGKPLLISEFGAGARHGRHGPADLASDWNEEFQAEFYRKQFRMIERLPFVQGTLPWVLSDFRSPVRMHPYQQGFNRKGLLSESGERKLAWEVVADAYRSDSTAPRPDPDGASP</sequence>
<dbReference type="Gene3D" id="3.20.20.80">
    <property type="entry name" value="Glycosidases"/>
    <property type="match status" value="1"/>
</dbReference>
<dbReference type="InterPro" id="IPR006101">
    <property type="entry name" value="Glyco_hydro_2"/>
</dbReference>
<evidence type="ECO:0000259" key="6">
    <source>
        <dbReference type="Pfam" id="PF02837"/>
    </source>
</evidence>
<keyword evidence="4" id="KW-0732">Signal</keyword>
<dbReference type="PANTHER" id="PTHR42732:SF1">
    <property type="entry name" value="BETA-MANNOSIDASE"/>
    <property type="match status" value="1"/>
</dbReference>
<keyword evidence="8" id="KW-1185">Reference proteome</keyword>
<organism evidence="7 8">
    <name type="scientific">Marilutibacter chinensis</name>
    <dbReference type="NCBI Taxonomy" id="2912247"/>
    <lineage>
        <taxon>Bacteria</taxon>
        <taxon>Pseudomonadati</taxon>
        <taxon>Pseudomonadota</taxon>
        <taxon>Gammaproteobacteria</taxon>
        <taxon>Lysobacterales</taxon>
        <taxon>Lysobacteraceae</taxon>
        <taxon>Marilutibacter</taxon>
    </lineage>
</organism>
<dbReference type="InterPro" id="IPR023232">
    <property type="entry name" value="Glyco_hydro_2_AS"/>
</dbReference>
<protein>
    <submittedName>
        <fullName evidence="7">Beta galactosidase jelly roll domain-containing protein</fullName>
    </submittedName>
</protein>
<dbReference type="Pfam" id="PF02837">
    <property type="entry name" value="Glyco_hydro_2_N"/>
    <property type="match status" value="1"/>
</dbReference>
<dbReference type="Gene3D" id="2.60.120.260">
    <property type="entry name" value="Galactose-binding domain-like"/>
    <property type="match status" value="1"/>
</dbReference>
<evidence type="ECO:0000313" key="8">
    <source>
        <dbReference type="Proteomes" id="UP001430796"/>
    </source>
</evidence>
<dbReference type="PANTHER" id="PTHR42732">
    <property type="entry name" value="BETA-GALACTOSIDASE"/>
    <property type="match status" value="1"/>
</dbReference>
<dbReference type="InterPro" id="IPR006103">
    <property type="entry name" value="Glyco_hydro_2_cat"/>
</dbReference>
<comment type="similarity">
    <text evidence="1">Belongs to the glycosyl hydrolase 2 family.</text>
</comment>
<name>A0ABS9HRG5_9GAMM</name>
<reference evidence="7 8" key="3">
    <citation type="submission" date="2022-01" db="EMBL/GenBank/DDBJ databases">
        <authorList>
            <person name="Zhou L.Y."/>
        </authorList>
    </citation>
    <scope>NUCLEOTIDE SEQUENCE [LARGE SCALE GENOMIC DNA]</scope>
    <source>
        <strain evidence="7 8">TLK-CK17</strain>
    </source>
</reference>
<reference evidence="7 8" key="2">
    <citation type="submission" date="2022-01" db="EMBL/GenBank/DDBJ databases">
        <title>Lysobacter chinensis sp. nov., a bacterium isolated from cow dung compost.</title>
        <authorList>
            <person name="Liu Y."/>
        </authorList>
    </citation>
    <scope>NUCLEOTIDE SEQUENCE [LARGE SCALE GENOMIC DNA]</scope>
    <source>
        <strain evidence="7 8">TLK-CK17</strain>
    </source>
</reference>
<reference evidence="8" key="1">
    <citation type="submission" date="2022-01" db="EMBL/GenBank/DDBJ databases">
        <title>Lysobacter chinensis sp. nov., a bacterium isolated from cow dung compost.</title>
        <authorList>
            <person name="Zhou L.Y."/>
        </authorList>
    </citation>
    <scope>NUCLEOTIDE SEQUENCE [LARGE SCALE GENOMIC DNA]</scope>
    <source>
        <strain evidence="8">TLK-CK17</strain>
    </source>
</reference>
<evidence type="ECO:0000256" key="2">
    <source>
        <dbReference type="ARBA" id="ARBA00022801"/>
    </source>
</evidence>
<proteinExistence type="inferred from homology"/>
<comment type="caution">
    <text evidence="7">The sequence shown here is derived from an EMBL/GenBank/DDBJ whole genome shotgun (WGS) entry which is preliminary data.</text>
</comment>
<dbReference type="InterPro" id="IPR036156">
    <property type="entry name" value="Beta-gal/glucu_dom_sf"/>
</dbReference>
<dbReference type="PROSITE" id="PS00608">
    <property type="entry name" value="GLYCOSYL_HYDROL_F2_2"/>
    <property type="match status" value="1"/>
</dbReference>
<evidence type="ECO:0000259" key="5">
    <source>
        <dbReference type="Pfam" id="PF02836"/>
    </source>
</evidence>
<evidence type="ECO:0000256" key="3">
    <source>
        <dbReference type="ARBA" id="ARBA00023295"/>
    </source>
</evidence>
<evidence type="ECO:0000313" key="7">
    <source>
        <dbReference type="EMBL" id="MCF7220819.1"/>
    </source>
</evidence>
<dbReference type="Proteomes" id="UP001430796">
    <property type="component" value="Unassembled WGS sequence"/>
</dbReference>
<dbReference type="InterPro" id="IPR013783">
    <property type="entry name" value="Ig-like_fold"/>
</dbReference>
<keyword evidence="3" id="KW-0326">Glycosidase</keyword>
<dbReference type="InterPro" id="IPR051913">
    <property type="entry name" value="GH2_Domain-Containing"/>
</dbReference>
<dbReference type="PRINTS" id="PR00132">
    <property type="entry name" value="GLHYDRLASE2"/>
</dbReference>
<dbReference type="SUPFAM" id="SSF49785">
    <property type="entry name" value="Galactose-binding domain-like"/>
    <property type="match status" value="1"/>
</dbReference>
<gene>
    <name evidence="7" type="ORF">L3V18_03305</name>
</gene>
<accession>A0ABS9HRG5</accession>
<feature type="chain" id="PRO_5046938855" evidence="4">
    <location>
        <begin position="26"/>
        <end position="636"/>
    </location>
</feature>
<dbReference type="Gene3D" id="2.60.40.10">
    <property type="entry name" value="Immunoglobulins"/>
    <property type="match status" value="1"/>
</dbReference>
<dbReference type="InterPro" id="IPR006104">
    <property type="entry name" value="Glyco_hydro_2_N"/>
</dbReference>
<evidence type="ECO:0000256" key="1">
    <source>
        <dbReference type="ARBA" id="ARBA00007401"/>
    </source>
</evidence>
<feature type="signal peptide" evidence="4">
    <location>
        <begin position="1"/>
        <end position="25"/>
    </location>
</feature>
<dbReference type="SUPFAM" id="SSF51445">
    <property type="entry name" value="(Trans)glycosidases"/>
    <property type="match status" value="1"/>
</dbReference>
<dbReference type="InterPro" id="IPR008979">
    <property type="entry name" value="Galactose-bd-like_sf"/>
</dbReference>
<dbReference type="SUPFAM" id="SSF49303">
    <property type="entry name" value="beta-Galactosidase/glucuronidase domain"/>
    <property type="match status" value="1"/>
</dbReference>
<feature type="domain" description="Glycosyl hydrolases family 2 sugar binding" evidence="6">
    <location>
        <begin position="84"/>
        <end position="233"/>
    </location>
</feature>
<feature type="domain" description="Glycoside hydrolase family 2 catalytic" evidence="5">
    <location>
        <begin position="329"/>
        <end position="594"/>
    </location>
</feature>
<dbReference type="EMBL" id="JAKJPO010000001">
    <property type="protein sequence ID" value="MCF7220819.1"/>
    <property type="molecule type" value="Genomic_DNA"/>
</dbReference>
<dbReference type="Pfam" id="PF02836">
    <property type="entry name" value="Glyco_hydro_2_C"/>
    <property type="match status" value="1"/>
</dbReference>